<dbReference type="EMBL" id="MN739387">
    <property type="protein sequence ID" value="QHT02034.1"/>
    <property type="molecule type" value="Genomic_DNA"/>
</dbReference>
<feature type="compositionally biased region" description="Basic residues" evidence="1">
    <location>
        <begin position="1"/>
        <end position="15"/>
    </location>
</feature>
<evidence type="ECO:0000256" key="1">
    <source>
        <dbReference type="SAM" id="MobiDB-lite"/>
    </source>
</evidence>
<feature type="region of interest" description="Disordered" evidence="1">
    <location>
        <begin position="1"/>
        <end position="24"/>
    </location>
</feature>
<proteinExistence type="predicted"/>
<reference evidence="2" key="1">
    <citation type="journal article" date="2020" name="Nature">
        <title>Giant virus diversity and host interactions through global metagenomics.</title>
        <authorList>
            <person name="Schulz F."/>
            <person name="Roux S."/>
            <person name="Paez-Espino D."/>
            <person name="Jungbluth S."/>
            <person name="Walsh D.A."/>
            <person name="Denef V.J."/>
            <person name="McMahon K.D."/>
            <person name="Konstantinidis K.T."/>
            <person name="Eloe-Fadrosh E.A."/>
            <person name="Kyrpides N.C."/>
            <person name="Woyke T."/>
        </authorList>
    </citation>
    <scope>NUCLEOTIDE SEQUENCE</scope>
    <source>
        <strain evidence="2">GVMAG-M-3300020523-10</strain>
    </source>
</reference>
<protein>
    <submittedName>
        <fullName evidence="2">Uncharacterized protein</fullName>
    </submittedName>
</protein>
<evidence type="ECO:0000313" key="2">
    <source>
        <dbReference type="EMBL" id="QHT02034.1"/>
    </source>
</evidence>
<sequence>MRSQKRKQRKYKMKYKQNGGSPFLDNIQTRVKETISNNPNYQSLSSFISNPSSTITNMRDSLFTRATTFKDELYSRAKARIQGVICSAGGTRKRSKRKRRRL</sequence>
<name>A0A6C0CEL5_9ZZZZ</name>
<dbReference type="AlphaFoldDB" id="A0A6C0CEL5"/>
<organism evidence="2">
    <name type="scientific">viral metagenome</name>
    <dbReference type="NCBI Taxonomy" id="1070528"/>
    <lineage>
        <taxon>unclassified sequences</taxon>
        <taxon>metagenomes</taxon>
        <taxon>organismal metagenomes</taxon>
    </lineage>
</organism>
<accession>A0A6C0CEL5</accession>